<evidence type="ECO:0000313" key="2">
    <source>
        <dbReference type="Proteomes" id="UP000575469"/>
    </source>
</evidence>
<name>A0A848NVM8_9RALS</name>
<comment type="caution">
    <text evidence="1">The sequence shown here is derived from an EMBL/GenBank/DDBJ whole genome shotgun (WGS) entry which is preliminary data.</text>
</comment>
<accession>A0A848NVM8</accession>
<gene>
    <name evidence="1" type="ORF">HGR00_04940</name>
</gene>
<evidence type="ECO:0000313" key="1">
    <source>
        <dbReference type="EMBL" id="NMV37247.1"/>
    </source>
</evidence>
<organism evidence="1 2">
    <name type="scientific">Ralstonia insidiosa</name>
    <dbReference type="NCBI Taxonomy" id="190721"/>
    <lineage>
        <taxon>Bacteria</taxon>
        <taxon>Pseudomonadati</taxon>
        <taxon>Pseudomonadota</taxon>
        <taxon>Betaproteobacteria</taxon>
        <taxon>Burkholderiales</taxon>
        <taxon>Burkholderiaceae</taxon>
        <taxon>Ralstonia</taxon>
    </lineage>
</organism>
<dbReference type="Proteomes" id="UP000575469">
    <property type="component" value="Unassembled WGS sequence"/>
</dbReference>
<reference evidence="1 2" key="1">
    <citation type="submission" date="2020-04" db="EMBL/GenBank/DDBJ databases">
        <title>Ralstonia insidiosa genome sequencing and assembly.</title>
        <authorList>
            <person name="Martins R.C.R."/>
            <person name="Perdigao-Neto L.V."/>
            <person name="Levin A.S.S."/>
            <person name="Costa S.F."/>
        </authorList>
    </citation>
    <scope>NUCLEOTIDE SEQUENCE [LARGE SCALE GENOMIC DNA]</scope>
    <source>
        <strain evidence="1 2">5047</strain>
    </source>
</reference>
<proteinExistence type="predicted"/>
<dbReference type="EMBL" id="JABBZM010000003">
    <property type="protein sequence ID" value="NMV37247.1"/>
    <property type="molecule type" value="Genomic_DNA"/>
</dbReference>
<dbReference type="RefSeq" id="WP_169339433.1">
    <property type="nucleotide sequence ID" value="NZ_JABBZM010000003.1"/>
</dbReference>
<protein>
    <submittedName>
        <fullName evidence="1">Uncharacterized protein</fullName>
    </submittedName>
</protein>
<sequence>MTVLSGTVASPSIYPGVSGLEGGALDARTGSFFPYTTAKTPSAIKSGAATRHGPLPTQHGAKVGGRTHSFALDDWYFRIHVTPGLIALGNVVSNVTQQVGVWNAWLEIPQTLNSIDSVNVDGIQLGGGGLLPQAFAPNQEVRYTVTVSTEGPPTISGSYTWRFADGEAVMLSVTGNRISAWALTPDWAQPVVERLEFKTDIMTAWSGAEQRRALRVSPRRIFEFDVQAWQQDRRFVEAVLFAWSARVWALPVWPDGQKLAVDLLPGATAIPCDTVNRDFVAGGLAALVRDAAHYEVVQIDTVSATSIGLKNPLAGKWPTASKLYPARSARLTGYPKISRDNAEYATIKPSFVIVDPCDWPVASSLPIYRSYPVLEAAPDEGPGTDSTYEREAVTLDNETGVITVDDHAGIGFTNQSHAWFMQGRATRAAFRSLLYLLKGRRGVIWVPTYQADMILAAPTTAGQPSIDVEMTGASLYLSAQRNRRDIRVELLDGRLFYRRITGATALDANTERVTLDSSLGINLAPAQVRKISYMAPSRLNSDSIEIQHHGMADGFASSVTPWRSLGEDL</sequence>
<dbReference type="AlphaFoldDB" id="A0A848NVM8"/>